<comment type="caution">
    <text evidence="1">The sequence shown here is derived from an EMBL/GenBank/DDBJ whole genome shotgun (WGS) entry which is preliminary data.</text>
</comment>
<evidence type="ECO:0000313" key="2">
    <source>
        <dbReference type="Proteomes" id="UP000005446"/>
    </source>
</evidence>
<dbReference type="EMBL" id="AGUE01000010">
    <property type="protein sequence ID" value="EHL03376.1"/>
    <property type="molecule type" value="Genomic_DNA"/>
</dbReference>
<organism evidence="1 2">
    <name type="scientific">Glarea lozoyensis (strain ATCC 74030 / MF5533)</name>
    <dbReference type="NCBI Taxonomy" id="1104152"/>
    <lineage>
        <taxon>Eukaryota</taxon>
        <taxon>Fungi</taxon>
        <taxon>Dikarya</taxon>
        <taxon>Ascomycota</taxon>
        <taxon>Pezizomycotina</taxon>
        <taxon>Leotiomycetes</taxon>
        <taxon>Helotiales</taxon>
        <taxon>Helotiaceae</taxon>
        <taxon>Glarea</taxon>
    </lineage>
</organism>
<proteinExistence type="predicted"/>
<protein>
    <submittedName>
        <fullName evidence="1">Uncharacterized protein</fullName>
    </submittedName>
</protein>
<evidence type="ECO:0000313" key="1">
    <source>
        <dbReference type="EMBL" id="EHL03376.1"/>
    </source>
</evidence>
<dbReference type="Proteomes" id="UP000005446">
    <property type="component" value="Unassembled WGS sequence"/>
</dbReference>
<accession>H0EDY6</accession>
<keyword evidence="2" id="KW-1185">Reference proteome</keyword>
<reference evidence="1 2" key="1">
    <citation type="journal article" date="2012" name="Eukaryot. Cell">
        <title>Genome sequence of the fungus Glarea lozoyensis: the first genome sequence of a species from the Helotiaceae family.</title>
        <authorList>
            <person name="Youssar L."/>
            <person name="Gruening B.A."/>
            <person name="Erxleben A."/>
            <person name="Guenther S."/>
            <person name="Huettel W."/>
        </authorList>
    </citation>
    <scope>NUCLEOTIDE SEQUENCE [LARGE SCALE GENOMIC DNA]</scope>
    <source>
        <strain evidence="2">ATCC 74030 / MF5533</strain>
    </source>
</reference>
<gene>
    <name evidence="1" type="ORF">M7I_0597</name>
</gene>
<name>H0EDY6_GLAL7</name>
<sequence>MAKCFCLIFQPENLSTKLAWFIQLVVAIVPALAWPEPDSLRTAQSNSNSVCYGQDRNCDLNDAINLYNYLVNDGNGGISVDLGTVLKRSNSCYVYVSGRMVARMMEITLDQFSNPSFFTSSLILGKLPMICFTFTAIIIPHSSNPILHLTSFA</sequence>
<dbReference type="HOGENOM" id="CLU_1713456_0_0_1"/>
<dbReference type="AlphaFoldDB" id="H0EDY6"/>
<dbReference type="InParanoid" id="H0EDY6"/>